<reference evidence="2 3" key="1">
    <citation type="journal article" date="2019" name="Int. J. Syst. Evol. Microbiol.">
        <title>The Global Catalogue of Microorganisms (GCM) 10K type strain sequencing project: providing services to taxonomists for standard genome sequencing and annotation.</title>
        <authorList>
            <consortium name="The Broad Institute Genomics Platform"/>
            <consortium name="The Broad Institute Genome Sequencing Center for Infectious Disease"/>
            <person name="Wu L."/>
            <person name="Ma J."/>
        </authorList>
    </citation>
    <scope>NUCLEOTIDE SEQUENCE [LARGE SCALE GENOMIC DNA]</scope>
    <source>
        <strain evidence="2 3">GX26</strain>
    </source>
</reference>
<keyword evidence="1" id="KW-0472">Membrane</keyword>
<name>A0ABD5VCR6_9EURY</name>
<organism evidence="2 3">
    <name type="scientific">Halorubellus litoreus</name>
    <dbReference type="NCBI Taxonomy" id="755308"/>
    <lineage>
        <taxon>Archaea</taxon>
        <taxon>Methanobacteriati</taxon>
        <taxon>Methanobacteriota</taxon>
        <taxon>Stenosarchaea group</taxon>
        <taxon>Halobacteria</taxon>
        <taxon>Halobacteriales</taxon>
        <taxon>Halorubellaceae</taxon>
        <taxon>Halorubellus</taxon>
    </lineage>
</organism>
<proteinExistence type="predicted"/>
<evidence type="ECO:0000313" key="2">
    <source>
        <dbReference type="EMBL" id="MFC6951950.1"/>
    </source>
</evidence>
<dbReference type="AlphaFoldDB" id="A0ABD5VCR6"/>
<keyword evidence="3" id="KW-1185">Reference proteome</keyword>
<dbReference type="RefSeq" id="WP_336348956.1">
    <property type="nucleotide sequence ID" value="NZ_JAZAQL010000001.1"/>
</dbReference>
<evidence type="ECO:0000313" key="3">
    <source>
        <dbReference type="Proteomes" id="UP001596395"/>
    </source>
</evidence>
<feature type="transmembrane region" description="Helical" evidence="1">
    <location>
        <begin position="90"/>
        <end position="107"/>
    </location>
</feature>
<dbReference type="InterPro" id="IPR058336">
    <property type="entry name" value="VP3-like_halobact-type"/>
</dbReference>
<protein>
    <recommendedName>
        <fullName evidence="4">SPW repeat-containing protein</fullName>
    </recommendedName>
</protein>
<keyword evidence="1" id="KW-0812">Transmembrane</keyword>
<comment type="caution">
    <text evidence="2">The sequence shown here is derived from an EMBL/GenBank/DDBJ whole genome shotgun (WGS) entry which is preliminary data.</text>
</comment>
<evidence type="ECO:0008006" key="4">
    <source>
        <dbReference type="Google" id="ProtNLM"/>
    </source>
</evidence>
<sequence length="138" mass="14987">MSTLDAPDFIHNNSGVDIIDSLGAPFFAIASFVTLLEATISLTYFGVSFSMSDVVWTLGGLDLTWAWLTTTLVLAVVWATNEVGDYDQDWHRYIPAGMLVIHAVVLFPTGHDIVVSSDIIGTVALMVMGAGYYLAAYY</sequence>
<dbReference type="EMBL" id="JBHSXN010000001">
    <property type="protein sequence ID" value="MFC6951950.1"/>
    <property type="molecule type" value="Genomic_DNA"/>
</dbReference>
<accession>A0ABD5VCR6</accession>
<feature type="transmembrane region" description="Helical" evidence="1">
    <location>
        <begin position="119"/>
        <end position="137"/>
    </location>
</feature>
<dbReference type="Pfam" id="PF26064">
    <property type="entry name" value="DUF8023"/>
    <property type="match status" value="1"/>
</dbReference>
<evidence type="ECO:0000256" key="1">
    <source>
        <dbReference type="SAM" id="Phobius"/>
    </source>
</evidence>
<feature type="transmembrane region" description="Helical" evidence="1">
    <location>
        <begin position="54"/>
        <end position="78"/>
    </location>
</feature>
<dbReference type="Proteomes" id="UP001596395">
    <property type="component" value="Unassembled WGS sequence"/>
</dbReference>
<gene>
    <name evidence="2" type="ORF">ACFQGB_03655</name>
</gene>
<keyword evidence="1" id="KW-1133">Transmembrane helix</keyword>
<feature type="transmembrane region" description="Helical" evidence="1">
    <location>
        <begin position="26"/>
        <end position="47"/>
    </location>
</feature>